<reference evidence="1" key="1">
    <citation type="submission" date="2021-04" db="EMBL/GenBank/DDBJ databases">
        <authorList>
            <consortium name="Molecular Ecology Group"/>
        </authorList>
    </citation>
    <scope>NUCLEOTIDE SEQUENCE</scope>
</reference>
<feature type="non-terminal residue" evidence="1">
    <location>
        <position position="125"/>
    </location>
</feature>
<evidence type="ECO:0000313" key="1">
    <source>
        <dbReference type="EMBL" id="CAG5129309.1"/>
    </source>
</evidence>
<name>A0A8S3ZIZ5_9EUPU</name>
<protein>
    <submittedName>
        <fullName evidence="1">Uncharacterized protein</fullName>
    </submittedName>
</protein>
<dbReference type="AlphaFoldDB" id="A0A8S3ZIZ5"/>
<sequence length="125" mass="14814">NSLKGSSRLTLSSLASDTRRHSLAECYILHFDPTIPWRKLRLWVRIRSVLGHLHDKVIDEVIRDPSSPFYMQRDENPDLKGINRNHYVFFDPTDYKANRQMRTSQEVKRILTLPPEKRSKEEIHC</sequence>
<comment type="caution">
    <text evidence="1">The sequence shown here is derived from an EMBL/GenBank/DDBJ whole genome shotgun (WGS) entry which is preliminary data.</text>
</comment>
<accession>A0A8S3ZIZ5</accession>
<dbReference type="OrthoDB" id="166212at2759"/>
<dbReference type="EMBL" id="CAJHNH020003446">
    <property type="protein sequence ID" value="CAG5129309.1"/>
    <property type="molecule type" value="Genomic_DNA"/>
</dbReference>
<evidence type="ECO:0000313" key="2">
    <source>
        <dbReference type="Proteomes" id="UP000678393"/>
    </source>
</evidence>
<gene>
    <name evidence="1" type="ORF">CUNI_LOCUS14867</name>
</gene>
<organism evidence="1 2">
    <name type="scientific">Candidula unifasciata</name>
    <dbReference type="NCBI Taxonomy" id="100452"/>
    <lineage>
        <taxon>Eukaryota</taxon>
        <taxon>Metazoa</taxon>
        <taxon>Spiralia</taxon>
        <taxon>Lophotrochozoa</taxon>
        <taxon>Mollusca</taxon>
        <taxon>Gastropoda</taxon>
        <taxon>Heterobranchia</taxon>
        <taxon>Euthyneura</taxon>
        <taxon>Panpulmonata</taxon>
        <taxon>Eupulmonata</taxon>
        <taxon>Stylommatophora</taxon>
        <taxon>Helicina</taxon>
        <taxon>Helicoidea</taxon>
        <taxon>Geomitridae</taxon>
        <taxon>Candidula</taxon>
    </lineage>
</organism>
<feature type="non-terminal residue" evidence="1">
    <location>
        <position position="1"/>
    </location>
</feature>
<dbReference type="Proteomes" id="UP000678393">
    <property type="component" value="Unassembled WGS sequence"/>
</dbReference>
<keyword evidence="2" id="KW-1185">Reference proteome</keyword>
<proteinExistence type="predicted"/>